<dbReference type="Proteomes" id="UP000076722">
    <property type="component" value="Unassembled WGS sequence"/>
</dbReference>
<name>A0A164N6A9_9AGAM</name>
<evidence type="ECO:0000313" key="3">
    <source>
        <dbReference type="Proteomes" id="UP000076722"/>
    </source>
</evidence>
<feature type="chain" id="PRO_5007851922" evidence="1">
    <location>
        <begin position="19"/>
        <end position="103"/>
    </location>
</feature>
<sequence length="103" mass="11768">DPILVLTVFMIMVTHVVAGLERRFCNWLLRMSQYIIHTTLARACGTSPIPAREKNLLKEMPRDIRSARKKWDLDGITILYAACPSCHMLQKVVYEKGKPTLSP</sequence>
<feature type="non-terminal residue" evidence="2">
    <location>
        <position position="103"/>
    </location>
</feature>
<dbReference type="OrthoDB" id="2657344at2759"/>
<dbReference type="EMBL" id="KV419450">
    <property type="protein sequence ID" value="KZS87395.1"/>
    <property type="molecule type" value="Genomic_DNA"/>
</dbReference>
<dbReference type="AlphaFoldDB" id="A0A164N6A9"/>
<proteinExistence type="predicted"/>
<organism evidence="2 3">
    <name type="scientific">Sistotremastrum niveocremeum HHB9708</name>
    <dbReference type="NCBI Taxonomy" id="1314777"/>
    <lineage>
        <taxon>Eukaryota</taxon>
        <taxon>Fungi</taxon>
        <taxon>Dikarya</taxon>
        <taxon>Basidiomycota</taxon>
        <taxon>Agaricomycotina</taxon>
        <taxon>Agaricomycetes</taxon>
        <taxon>Sistotremastrales</taxon>
        <taxon>Sistotremastraceae</taxon>
        <taxon>Sertulicium</taxon>
        <taxon>Sertulicium niveocremeum</taxon>
    </lineage>
</organism>
<protein>
    <submittedName>
        <fullName evidence="2">Uncharacterized protein</fullName>
    </submittedName>
</protein>
<feature type="non-terminal residue" evidence="2">
    <location>
        <position position="1"/>
    </location>
</feature>
<evidence type="ECO:0000256" key="1">
    <source>
        <dbReference type="SAM" id="SignalP"/>
    </source>
</evidence>
<keyword evidence="1" id="KW-0732">Signal</keyword>
<accession>A0A164N6A9</accession>
<evidence type="ECO:0000313" key="2">
    <source>
        <dbReference type="EMBL" id="KZS87395.1"/>
    </source>
</evidence>
<keyword evidence="3" id="KW-1185">Reference proteome</keyword>
<feature type="signal peptide" evidence="1">
    <location>
        <begin position="1"/>
        <end position="18"/>
    </location>
</feature>
<gene>
    <name evidence="2" type="ORF">SISNIDRAFT_402098</name>
</gene>
<reference evidence="2 3" key="1">
    <citation type="journal article" date="2016" name="Mol. Biol. Evol.">
        <title>Comparative Genomics of Early-Diverging Mushroom-Forming Fungi Provides Insights into the Origins of Lignocellulose Decay Capabilities.</title>
        <authorList>
            <person name="Nagy L.G."/>
            <person name="Riley R."/>
            <person name="Tritt A."/>
            <person name="Adam C."/>
            <person name="Daum C."/>
            <person name="Floudas D."/>
            <person name="Sun H."/>
            <person name="Yadav J.S."/>
            <person name="Pangilinan J."/>
            <person name="Larsson K.H."/>
            <person name="Matsuura K."/>
            <person name="Barry K."/>
            <person name="Labutti K."/>
            <person name="Kuo R."/>
            <person name="Ohm R.A."/>
            <person name="Bhattacharya S.S."/>
            <person name="Shirouzu T."/>
            <person name="Yoshinaga Y."/>
            <person name="Martin F.M."/>
            <person name="Grigoriev I.V."/>
            <person name="Hibbett D.S."/>
        </authorList>
    </citation>
    <scope>NUCLEOTIDE SEQUENCE [LARGE SCALE GENOMIC DNA]</scope>
    <source>
        <strain evidence="2 3">HHB9708</strain>
    </source>
</reference>